<dbReference type="OrthoDB" id="6154436at2759"/>
<comment type="similarity">
    <text evidence="1">Belongs to the poly(ADP-ribose) glycohydrolase family.</text>
</comment>
<gene>
    <name evidence="7" type="ORF">TBRA_LOCUS12343</name>
</gene>
<dbReference type="InterPro" id="IPR048362">
    <property type="entry name" value="PARG_helical"/>
</dbReference>
<sequence length="809" mass="90605">MASGSVTGGGFLPCVILPCDLPWWSTEIVPQLEKARDAETTKELIDAMQRLIHTCNVSIDADPPRKDPLAMSTLRRWLDEHLDSEEFQHYFKSTIPRIAQWAIDLKVNKPTGGLCFSLQQFEGETEHSYKFIASLVANAFFSTYAMRTPTSHPSLRDFNFTGFFKHLLLPSQQAKLRCLFRYFDYLDQPGATEGKILISRQVLKSENWLTIEDWAESKVPLCDLTIKYDGHMEDSEIEYCSKKQQQKKKSPAMVQVCFASKHVGCRVLQEGCNQECIQFMTHPELLPILLMFESLEDNEALIVKGARFIGTISDPKSDGGGRFEPIDNPKPVTMCCIDPDDFSTEPYLQYLDFNILRELNKSMLGFRQRRAPVEKSGGGGASQPAPAVPSNNNGNLEATTTHNISRLSPIGEQSSAQSTPSKKDIVNNKSEKDEKEISKENAQDGKDRAAAVVAAATERENNIKNSQDNGREKEEEEESSGNGFSLLKAKRRAFIVLHSSREKLPIRRKSWVDAACNTGTVNSSASLSTESFHSAKENLSSATSSKSSFDTDSSCSDHQPASGDAPNGHETRDRRKSFAQRLQSAVEREEKAIRSNGDSISLPAHPDDLQQQQSPLLPDAGGDGHVRPAVAARPLQMVAHRAYISEDRGEEDGRTLQRRLSTGFHLMDGPEGDEMLRRSFEDLRGFGEEFQEEAKEVLTHAIETWKRKMSAPTMTTTTTTTHEVVPACNDIGCDQQVFDLTNRLFKRALSEPQADTTEREQEGEEEDDDDVQHRYKFLLTIKSLSLEMARRRSSLDSNFTSRSVSDRQL</sequence>
<dbReference type="Proteomes" id="UP000479190">
    <property type="component" value="Unassembled WGS sequence"/>
</dbReference>
<dbReference type="PANTHER" id="PTHR12837">
    <property type="entry name" value="POLY ADP-RIBOSE GLYCOHYDROLASE"/>
    <property type="match status" value="1"/>
</dbReference>
<dbReference type="GO" id="GO:0006282">
    <property type="term" value="P:regulation of DNA repair"/>
    <property type="evidence" value="ECO:0007669"/>
    <property type="project" value="InterPro"/>
</dbReference>
<name>A0A6H5ITB5_9HYME</name>
<feature type="compositionally biased region" description="Acidic residues" evidence="4">
    <location>
        <begin position="761"/>
        <end position="770"/>
    </location>
</feature>
<dbReference type="EMBL" id="CADCXV010001040">
    <property type="protein sequence ID" value="CAB0040647.1"/>
    <property type="molecule type" value="Genomic_DNA"/>
</dbReference>
<feature type="domain" description="PARG helical" evidence="6">
    <location>
        <begin position="83"/>
        <end position="188"/>
    </location>
</feature>
<feature type="domain" description="PARG catalytic Macro" evidence="5">
    <location>
        <begin position="212"/>
        <end position="371"/>
    </location>
</feature>
<reference evidence="7 8" key="1">
    <citation type="submission" date="2020-02" db="EMBL/GenBank/DDBJ databases">
        <authorList>
            <person name="Ferguson B K."/>
        </authorList>
    </citation>
    <scope>NUCLEOTIDE SEQUENCE [LARGE SCALE GENOMIC DNA]</scope>
</reference>
<feature type="compositionally biased region" description="Low complexity" evidence="4">
    <location>
        <begin position="609"/>
        <end position="619"/>
    </location>
</feature>
<dbReference type="GO" id="GO:0004649">
    <property type="term" value="F:poly(ADP-ribose) glycohydrolase activity"/>
    <property type="evidence" value="ECO:0007669"/>
    <property type="project" value="UniProtKB-EC"/>
</dbReference>
<evidence type="ECO:0000259" key="6">
    <source>
        <dbReference type="Pfam" id="PF20811"/>
    </source>
</evidence>
<organism evidence="7 8">
    <name type="scientific">Trichogramma brassicae</name>
    <dbReference type="NCBI Taxonomy" id="86971"/>
    <lineage>
        <taxon>Eukaryota</taxon>
        <taxon>Metazoa</taxon>
        <taxon>Ecdysozoa</taxon>
        <taxon>Arthropoda</taxon>
        <taxon>Hexapoda</taxon>
        <taxon>Insecta</taxon>
        <taxon>Pterygota</taxon>
        <taxon>Neoptera</taxon>
        <taxon>Endopterygota</taxon>
        <taxon>Hymenoptera</taxon>
        <taxon>Apocrita</taxon>
        <taxon>Proctotrupomorpha</taxon>
        <taxon>Chalcidoidea</taxon>
        <taxon>Trichogrammatidae</taxon>
        <taxon>Trichogramma</taxon>
    </lineage>
</organism>
<feature type="region of interest" description="Disordered" evidence="4">
    <location>
        <begin position="542"/>
        <end position="624"/>
    </location>
</feature>
<evidence type="ECO:0000256" key="2">
    <source>
        <dbReference type="ARBA" id="ARBA00012255"/>
    </source>
</evidence>
<protein>
    <recommendedName>
        <fullName evidence="2">poly(ADP-ribose) glycohydrolase</fullName>
        <ecNumber evidence="2">3.2.1.143</ecNumber>
    </recommendedName>
</protein>
<evidence type="ECO:0000259" key="5">
    <source>
        <dbReference type="Pfam" id="PF05028"/>
    </source>
</evidence>
<dbReference type="GO" id="GO:0005975">
    <property type="term" value="P:carbohydrate metabolic process"/>
    <property type="evidence" value="ECO:0007669"/>
    <property type="project" value="InterPro"/>
</dbReference>
<dbReference type="AlphaFoldDB" id="A0A6H5ITB5"/>
<evidence type="ECO:0000313" key="7">
    <source>
        <dbReference type="EMBL" id="CAB0040647.1"/>
    </source>
</evidence>
<dbReference type="GO" id="GO:1990966">
    <property type="term" value="P:ATP generation from poly-ADP-D-ribose"/>
    <property type="evidence" value="ECO:0007669"/>
    <property type="project" value="TreeGrafter"/>
</dbReference>
<dbReference type="GO" id="GO:0005634">
    <property type="term" value="C:nucleus"/>
    <property type="evidence" value="ECO:0007669"/>
    <property type="project" value="TreeGrafter"/>
</dbReference>
<dbReference type="GO" id="GO:0009225">
    <property type="term" value="P:nucleotide-sugar metabolic process"/>
    <property type="evidence" value="ECO:0007669"/>
    <property type="project" value="TreeGrafter"/>
</dbReference>
<keyword evidence="8" id="KW-1185">Reference proteome</keyword>
<feature type="region of interest" description="Disordered" evidence="4">
    <location>
        <begin position="371"/>
        <end position="484"/>
    </location>
</feature>
<feature type="region of interest" description="Disordered" evidence="4">
    <location>
        <begin position="749"/>
        <end position="771"/>
    </location>
</feature>
<dbReference type="Pfam" id="PF20811">
    <property type="entry name" value="PARG_cat_N"/>
    <property type="match status" value="1"/>
</dbReference>
<evidence type="ECO:0000256" key="3">
    <source>
        <dbReference type="ARBA" id="ARBA00022801"/>
    </source>
</evidence>
<dbReference type="PANTHER" id="PTHR12837:SF14">
    <property type="entry name" value="POLY(ADP-RIBOSE) GLYCOHYDROLASE"/>
    <property type="match status" value="1"/>
</dbReference>
<proteinExistence type="inferred from homology"/>
<dbReference type="GO" id="GO:0005737">
    <property type="term" value="C:cytoplasm"/>
    <property type="evidence" value="ECO:0007669"/>
    <property type="project" value="TreeGrafter"/>
</dbReference>
<keyword evidence="3" id="KW-0378">Hydrolase</keyword>
<dbReference type="Pfam" id="PF05028">
    <property type="entry name" value="PARG_cat_C"/>
    <property type="match status" value="1"/>
</dbReference>
<feature type="compositionally biased region" description="Basic and acidic residues" evidence="4">
    <location>
        <begin position="421"/>
        <end position="449"/>
    </location>
</feature>
<dbReference type="InterPro" id="IPR007724">
    <property type="entry name" value="Poly_GlycHdrlase"/>
</dbReference>
<feature type="compositionally biased region" description="Polar residues" evidence="4">
    <location>
        <begin position="391"/>
        <end position="420"/>
    </location>
</feature>
<dbReference type="InterPro" id="IPR046372">
    <property type="entry name" value="PARG_cat_C"/>
</dbReference>
<evidence type="ECO:0000256" key="1">
    <source>
        <dbReference type="ARBA" id="ARBA00009545"/>
    </source>
</evidence>
<accession>A0A6H5ITB5</accession>
<evidence type="ECO:0000313" key="8">
    <source>
        <dbReference type="Proteomes" id="UP000479190"/>
    </source>
</evidence>
<dbReference type="EC" id="3.2.1.143" evidence="2"/>
<feature type="compositionally biased region" description="Low complexity" evidence="4">
    <location>
        <begin position="542"/>
        <end position="557"/>
    </location>
</feature>
<evidence type="ECO:0000256" key="4">
    <source>
        <dbReference type="SAM" id="MobiDB-lite"/>
    </source>
</evidence>